<dbReference type="Gene3D" id="2.60.40.1090">
    <property type="entry name" value="Fimbrial-type adhesion domain"/>
    <property type="match status" value="1"/>
</dbReference>
<dbReference type="InterPro" id="IPR036937">
    <property type="entry name" value="Adhesion_dom_fimbrial_sf"/>
</dbReference>
<keyword evidence="1" id="KW-0812">Transmembrane</keyword>
<dbReference type="KEGG" id="pam:PANA_2721"/>
<dbReference type="eggNOG" id="COG3539">
    <property type="taxonomic scope" value="Bacteria"/>
</dbReference>
<keyword evidence="1" id="KW-0472">Membrane</keyword>
<reference evidence="3 4" key="1">
    <citation type="journal article" date="2010" name="J. Bacteriol.">
        <title>Genome sequence of Pantoea ananatis LMG20103, the causative agent of Eucalyptus blight and dieback.</title>
        <authorList>
            <person name="De Maayer P."/>
            <person name="Chan W.Y."/>
            <person name="Venter S.N."/>
            <person name="Toth I.K."/>
            <person name="Birch P.R."/>
            <person name="Joubert F."/>
            <person name="Coutinho T.A."/>
        </authorList>
    </citation>
    <scope>NUCLEOTIDE SEQUENCE [LARGE SCALE GENOMIC DNA]</scope>
    <source>
        <strain evidence="3 4">LMG 20103</strain>
    </source>
</reference>
<dbReference type="InterPro" id="IPR008966">
    <property type="entry name" value="Adhesion_dom_sf"/>
</dbReference>
<dbReference type="GO" id="GO:0043709">
    <property type="term" value="P:cell adhesion involved in single-species biofilm formation"/>
    <property type="evidence" value="ECO:0007669"/>
    <property type="project" value="TreeGrafter"/>
</dbReference>
<feature type="transmembrane region" description="Helical" evidence="1">
    <location>
        <begin position="23"/>
        <end position="42"/>
    </location>
</feature>
<keyword evidence="4" id="KW-1185">Reference proteome</keyword>
<dbReference type="AlphaFoldDB" id="D4GJD8"/>
<gene>
    <name evidence="3" type="primary">smfA</name>
    <name evidence="3" type="ordered locus">PANA_2721</name>
</gene>
<dbReference type="GO" id="GO:0009289">
    <property type="term" value="C:pilus"/>
    <property type="evidence" value="ECO:0007669"/>
    <property type="project" value="InterPro"/>
</dbReference>
<evidence type="ECO:0000313" key="3">
    <source>
        <dbReference type="EMBL" id="ADD77888.1"/>
    </source>
</evidence>
<dbReference type="InterPro" id="IPR050263">
    <property type="entry name" value="Bact_Fimbrial_Adh_Pro"/>
</dbReference>
<dbReference type="PANTHER" id="PTHR33420">
    <property type="entry name" value="FIMBRIAL SUBUNIT ELFA-RELATED"/>
    <property type="match status" value="1"/>
</dbReference>
<protein>
    <submittedName>
        <fullName evidence="3">SmfA</fullName>
    </submittedName>
</protein>
<evidence type="ECO:0000313" key="4">
    <source>
        <dbReference type="Proteomes" id="UP000001702"/>
    </source>
</evidence>
<dbReference type="PANTHER" id="PTHR33420:SF11">
    <property type="entry name" value="FIMBRIAL-LIKE PROTEIN"/>
    <property type="match status" value="1"/>
</dbReference>
<dbReference type="Pfam" id="PF00419">
    <property type="entry name" value="Fimbrial"/>
    <property type="match status" value="1"/>
</dbReference>
<name>D4GJD8_PANAM</name>
<dbReference type="InterPro" id="IPR000259">
    <property type="entry name" value="Adhesion_dom_fimbrial"/>
</dbReference>
<feature type="domain" description="Fimbrial-type adhesion" evidence="2">
    <location>
        <begin position="54"/>
        <end position="196"/>
    </location>
</feature>
<dbReference type="STRING" id="706191.PANA_2721"/>
<proteinExistence type="predicted"/>
<dbReference type="EMBL" id="CP001875">
    <property type="protein sequence ID" value="ADD77888.1"/>
    <property type="molecule type" value="Genomic_DNA"/>
</dbReference>
<dbReference type="HOGENOM" id="CLU_088965_3_1_6"/>
<organism evidence="3 4">
    <name type="scientific">Pantoea ananatis (strain LMG 20103)</name>
    <dbReference type="NCBI Taxonomy" id="706191"/>
    <lineage>
        <taxon>Bacteria</taxon>
        <taxon>Pseudomonadati</taxon>
        <taxon>Pseudomonadota</taxon>
        <taxon>Gammaproteobacteria</taxon>
        <taxon>Enterobacterales</taxon>
        <taxon>Erwiniaceae</taxon>
        <taxon>Pantoea</taxon>
    </lineage>
</organism>
<dbReference type="Proteomes" id="UP000001702">
    <property type="component" value="Chromosome"/>
</dbReference>
<sequence length="197" mass="21369">MAGRYQHWHGVRVMENLIRFRRAGSGLLIAIGLTMFTALLLVRAKADAGSTDVVFRGTLLAVPCLVDMDSVDQTVAFSPIVARHFTTNHQSYPVDFSIALKECDLSVGSQVSVTFFGDKNAVNPALFALNGTVEGLGLAVNDAQGNAVLPGVLQPPVELTDTENRLEWLARLQRTAANGEVTLGEYSAMITFQLQYE</sequence>
<evidence type="ECO:0000256" key="1">
    <source>
        <dbReference type="SAM" id="Phobius"/>
    </source>
</evidence>
<evidence type="ECO:0000259" key="2">
    <source>
        <dbReference type="Pfam" id="PF00419"/>
    </source>
</evidence>
<dbReference type="SUPFAM" id="SSF49401">
    <property type="entry name" value="Bacterial adhesins"/>
    <property type="match status" value="1"/>
</dbReference>
<accession>D4GJD8</accession>
<keyword evidence="1" id="KW-1133">Transmembrane helix</keyword>